<organism evidence="1 2">
    <name type="scientific">Pseudomonas putida</name>
    <name type="common">Arthrobacter siderocapsulatus</name>
    <dbReference type="NCBI Taxonomy" id="303"/>
    <lineage>
        <taxon>Bacteria</taxon>
        <taxon>Pseudomonadati</taxon>
        <taxon>Pseudomonadota</taxon>
        <taxon>Gammaproteobacteria</taxon>
        <taxon>Pseudomonadales</taxon>
        <taxon>Pseudomonadaceae</taxon>
        <taxon>Pseudomonas</taxon>
    </lineage>
</organism>
<evidence type="ECO:0000313" key="1">
    <source>
        <dbReference type="EMBL" id="KAF0252012.1"/>
    </source>
</evidence>
<accession>A0A7V8ECC7</accession>
<dbReference type="RefSeq" id="WP_156859651.1">
    <property type="nucleotide sequence ID" value="NZ_WOWR01000048.1"/>
</dbReference>
<proteinExistence type="predicted"/>
<dbReference type="AlphaFoldDB" id="A0A7V8ECC7"/>
<sequence>MISQRTPFDCGIATLANALGITYEQSLNHYGHDKQRNGVTIQQTASILFALGYAPVYTALPGFVKASGIDMSTASPDILERLAHPAILQILTPSGLLHQVFFDGKNIHDPSPSVDGPRSVSEYECVDAVILYERFHRGGFLSNRKGLMGDGL</sequence>
<comment type="caution">
    <text evidence="1">The sequence shown here is derived from an EMBL/GenBank/DDBJ whole genome shotgun (WGS) entry which is preliminary data.</text>
</comment>
<protein>
    <recommendedName>
        <fullName evidence="3">Peptidase C39 domain-containing protein</fullName>
    </recommendedName>
</protein>
<reference evidence="1 2" key="1">
    <citation type="submission" date="2019-12" db="EMBL/GenBank/DDBJ databases">
        <authorList>
            <person name="Woiski C."/>
        </authorList>
    </citation>
    <scope>NUCLEOTIDE SEQUENCE [LARGE SCALE GENOMIC DNA]</scope>
    <source>
        <strain evidence="1 2">BOE100</strain>
    </source>
</reference>
<dbReference type="EMBL" id="WOWR01000048">
    <property type="protein sequence ID" value="KAF0252012.1"/>
    <property type="molecule type" value="Genomic_DNA"/>
</dbReference>
<dbReference type="Proteomes" id="UP000442695">
    <property type="component" value="Unassembled WGS sequence"/>
</dbReference>
<evidence type="ECO:0008006" key="3">
    <source>
        <dbReference type="Google" id="ProtNLM"/>
    </source>
</evidence>
<name>A0A7V8ECC7_PSEPU</name>
<evidence type="ECO:0000313" key="2">
    <source>
        <dbReference type="Proteomes" id="UP000442695"/>
    </source>
</evidence>
<gene>
    <name evidence="1" type="ORF">GN299_25570</name>
</gene>